<organism evidence="1 2">
    <name type="scientific">Meloidogyne hapla</name>
    <name type="common">Root-knot nematode worm</name>
    <dbReference type="NCBI Taxonomy" id="6305"/>
    <lineage>
        <taxon>Eukaryota</taxon>
        <taxon>Metazoa</taxon>
        <taxon>Ecdysozoa</taxon>
        <taxon>Nematoda</taxon>
        <taxon>Chromadorea</taxon>
        <taxon>Rhabditida</taxon>
        <taxon>Tylenchina</taxon>
        <taxon>Tylenchomorpha</taxon>
        <taxon>Tylenchoidea</taxon>
        <taxon>Meloidogynidae</taxon>
        <taxon>Meloidogyninae</taxon>
        <taxon>Meloidogyne</taxon>
    </lineage>
</organism>
<sequence length="91" mass="10257">MDRKMETTTRILQNLYRIIQQNNNQSLTQHNRTLSPVPSSSGEVIAETFIGSNSCNTRRASELSVSVPGLQQRRKSDFLLPIEPPLSPLTF</sequence>
<reference evidence="2" key="1">
    <citation type="submission" date="2016-11" db="UniProtKB">
        <authorList>
            <consortium name="WormBaseParasite"/>
        </authorList>
    </citation>
    <scope>IDENTIFICATION</scope>
</reference>
<keyword evidence="1" id="KW-1185">Reference proteome</keyword>
<proteinExistence type="predicted"/>
<accession>A0A1I8BIN2</accession>
<dbReference type="WBParaSite" id="MhA1_Contig241.frz3.gene10">
    <property type="protein sequence ID" value="MhA1_Contig241.frz3.gene10"/>
    <property type="gene ID" value="MhA1_Contig241.frz3.gene10"/>
</dbReference>
<name>A0A1I8BIN2_MELHA</name>
<dbReference type="Proteomes" id="UP000095281">
    <property type="component" value="Unplaced"/>
</dbReference>
<evidence type="ECO:0000313" key="1">
    <source>
        <dbReference type="Proteomes" id="UP000095281"/>
    </source>
</evidence>
<protein>
    <submittedName>
        <fullName evidence="2">Uncharacterized protein</fullName>
    </submittedName>
</protein>
<dbReference type="AlphaFoldDB" id="A0A1I8BIN2"/>
<evidence type="ECO:0000313" key="2">
    <source>
        <dbReference type="WBParaSite" id="MhA1_Contig241.frz3.gene10"/>
    </source>
</evidence>